<keyword evidence="1" id="KW-1133">Transmembrane helix</keyword>
<name>A0ABX2EA42_9BURK</name>
<gene>
    <name evidence="2" type="ORF">HLB44_01715</name>
</gene>
<protein>
    <recommendedName>
        <fullName evidence="4">Secreted protein</fullName>
    </recommendedName>
</protein>
<evidence type="ECO:0000256" key="1">
    <source>
        <dbReference type="SAM" id="Phobius"/>
    </source>
</evidence>
<evidence type="ECO:0000313" key="3">
    <source>
        <dbReference type="Proteomes" id="UP000737171"/>
    </source>
</evidence>
<evidence type="ECO:0000313" key="2">
    <source>
        <dbReference type="EMBL" id="NRF65693.1"/>
    </source>
</evidence>
<comment type="caution">
    <text evidence="2">The sequence shown here is derived from an EMBL/GenBank/DDBJ whole genome shotgun (WGS) entry which is preliminary data.</text>
</comment>
<proteinExistence type="predicted"/>
<dbReference type="EMBL" id="JABRWJ010000001">
    <property type="protein sequence ID" value="NRF65693.1"/>
    <property type="molecule type" value="Genomic_DNA"/>
</dbReference>
<organism evidence="2 3">
    <name type="scientific">Pseudaquabacterium terrae</name>
    <dbReference type="NCBI Taxonomy" id="2732868"/>
    <lineage>
        <taxon>Bacteria</taxon>
        <taxon>Pseudomonadati</taxon>
        <taxon>Pseudomonadota</taxon>
        <taxon>Betaproteobacteria</taxon>
        <taxon>Burkholderiales</taxon>
        <taxon>Sphaerotilaceae</taxon>
        <taxon>Pseudaquabacterium</taxon>
    </lineage>
</organism>
<feature type="transmembrane region" description="Helical" evidence="1">
    <location>
        <begin position="6"/>
        <end position="26"/>
    </location>
</feature>
<keyword evidence="1" id="KW-0472">Membrane</keyword>
<evidence type="ECO:0008006" key="4">
    <source>
        <dbReference type="Google" id="ProtNLM"/>
    </source>
</evidence>
<accession>A0ABX2EA42</accession>
<dbReference type="Proteomes" id="UP000737171">
    <property type="component" value="Unassembled WGS sequence"/>
</dbReference>
<sequence length="193" mass="21858">MNTQTWIILGLAVATVLVALAAYLLYQKKQSHRLEQRFGPEYELAVKELGSRTKAESELKTREKRVDHLDITPLMPAEAARFSQAWKELQGNFVDNPKGVVVQADRLVRELLLKRGYPMGDFERRAADISVDHPDVVNNYRAAQAIAARDQRGEADTEDLRKAVMHYRALFDELLEVAEVEQPPSAKQMVAQS</sequence>
<keyword evidence="1" id="KW-0812">Transmembrane</keyword>
<reference evidence="2 3" key="1">
    <citation type="submission" date="2020-05" db="EMBL/GenBank/DDBJ databases">
        <title>Aquincola sp. isolate from soil.</title>
        <authorList>
            <person name="Han J."/>
            <person name="Kim D.-U."/>
        </authorList>
    </citation>
    <scope>NUCLEOTIDE SEQUENCE [LARGE SCALE GENOMIC DNA]</scope>
    <source>
        <strain evidence="2 3">S2</strain>
    </source>
</reference>
<keyword evidence="3" id="KW-1185">Reference proteome</keyword>